<gene>
    <name evidence="2" type="ORF">Y5S_00212</name>
</gene>
<keyword evidence="3" id="KW-1185">Reference proteome</keyword>
<dbReference type="InterPro" id="IPR007421">
    <property type="entry name" value="Schlafen_AlbA_2_dom"/>
</dbReference>
<reference evidence="2 3" key="1">
    <citation type="submission" date="2012-09" db="EMBL/GenBank/DDBJ databases">
        <title>Genome Sequence of alkane-degrading Bacterium Alcanivorax sp. 19-m-6.</title>
        <authorList>
            <person name="Lai Q."/>
            <person name="Shao Z."/>
        </authorList>
    </citation>
    <scope>NUCLEOTIDE SEQUENCE [LARGE SCALE GENOMIC DNA]</scope>
    <source>
        <strain evidence="2 3">19-m-6</strain>
    </source>
</reference>
<dbReference type="Pfam" id="PF13749">
    <property type="entry name" value="HATPase_c_4"/>
    <property type="match status" value="1"/>
</dbReference>
<feature type="domain" description="Schlafen AlbA-2" evidence="1">
    <location>
        <begin position="19"/>
        <end position="135"/>
    </location>
</feature>
<dbReference type="Gene3D" id="3.30.565.60">
    <property type="match status" value="1"/>
</dbReference>
<dbReference type="RefSeq" id="WP_035229526.1">
    <property type="nucleotide sequence ID" value="NZ_ARXV01000001.1"/>
</dbReference>
<dbReference type="GO" id="GO:0003677">
    <property type="term" value="F:DNA binding"/>
    <property type="evidence" value="ECO:0007669"/>
    <property type="project" value="UniProtKB-KW"/>
</dbReference>
<dbReference type="eggNOG" id="COG2865">
    <property type="taxonomic scope" value="Bacteria"/>
</dbReference>
<dbReference type="STRING" id="1177154.Y5S_00212"/>
<evidence type="ECO:0000313" key="2">
    <source>
        <dbReference type="EMBL" id="KGD66545.1"/>
    </source>
</evidence>
<proteinExistence type="predicted"/>
<evidence type="ECO:0000259" key="1">
    <source>
        <dbReference type="Pfam" id="PF04326"/>
    </source>
</evidence>
<sequence length="460" mass="52467">MEIRKLTKKDVLNYCAREEDHFFDRKAFGIKGDKVQRIAVAFANADGGEFVVGVADEKEESDPIKRWKPVDKIEKFNPIIQALNDPDPVIEYRCTFLRYEAIPGYVLLVTIEKGRQVHETAQRKVIVRKSAQSLELKGNFKIAELAYAKGQRSYEDELIPDTSIDSLESSEYLAEFVGHLPSENIEPLDLLVKQNLVDKDWVPRAASVLMFSENPSAMLPKQCAIRVARYNTMDEDPERDALTDDIFSIEKPIFHQITDAYEKMVELFEKVKVWSLDGFIPVSYPKETLWELLVNAVLHRDYSISDNIFIGIFNDRVEIKSPGRLPGFVKVDNILDNRFSRNSKLVRLLSRYPGSPNKDLGEGINTAFQRMRSIGKKEPLIVEDGNFVKVTVRHELNLPPETVIVKFLEKFGEINNGQARDLTGIRNSSTISSIFSRMRDKGMLHKNYSSSTANVTWSLA</sequence>
<dbReference type="PANTHER" id="PTHR30595:SF6">
    <property type="entry name" value="SCHLAFEN ALBA-2 DOMAIN-CONTAINING PROTEIN"/>
    <property type="match status" value="1"/>
</dbReference>
<comment type="caution">
    <text evidence="2">The sequence shown here is derived from an EMBL/GenBank/DDBJ whole genome shotgun (WGS) entry which is preliminary data.</text>
</comment>
<dbReference type="EMBL" id="ARXV01000001">
    <property type="protein sequence ID" value="KGD66545.1"/>
    <property type="molecule type" value="Genomic_DNA"/>
</dbReference>
<dbReference type="PATRIC" id="fig|1177154.3.peg.214"/>
<dbReference type="Pfam" id="PF04326">
    <property type="entry name" value="SLFN_AlbA_2"/>
    <property type="match status" value="1"/>
</dbReference>
<accession>A0A095UVH1</accession>
<dbReference type="AlphaFoldDB" id="A0A095UVH1"/>
<organism evidence="2 3">
    <name type="scientific">Alcanivorax nanhaiticus</name>
    <dbReference type="NCBI Taxonomy" id="1177154"/>
    <lineage>
        <taxon>Bacteria</taxon>
        <taxon>Pseudomonadati</taxon>
        <taxon>Pseudomonadota</taxon>
        <taxon>Gammaproteobacteria</taxon>
        <taxon>Oceanospirillales</taxon>
        <taxon>Alcanivoracaceae</taxon>
        <taxon>Alcanivorax</taxon>
    </lineage>
</organism>
<dbReference type="PANTHER" id="PTHR30595">
    <property type="entry name" value="GLPR-RELATED TRANSCRIPTIONAL REPRESSOR"/>
    <property type="match status" value="1"/>
</dbReference>
<name>A0A095UVH1_9GAMM</name>
<dbReference type="InterPro" id="IPR038475">
    <property type="entry name" value="RecG_C_sf"/>
</dbReference>
<keyword evidence="2" id="KW-0238">DNA-binding</keyword>
<dbReference type="OrthoDB" id="9807853at2"/>
<dbReference type="Proteomes" id="UP000029444">
    <property type="component" value="Unassembled WGS sequence"/>
</dbReference>
<protein>
    <submittedName>
        <fullName evidence="2">DNA-binding protein</fullName>
    </submittedName>
</protein>
<dbReference type="InterPro" id="IPR038461">
    <property type="entry name" value="Schlafen_AlbA_2_dom_sf"/>
</dbReference>
<dbReference type="Gene3D" id="3.30.950.30">
    <property type="entry name" value="Schlafen, AAA domain"/>
    <property type="match status" value="1"/>
</dbReference>
<evidence type="ECO:0000313" key="3">
    <source>
        <dbReference type="Proteomes" id="UP000029444"/>
    </source>
</evidence>